<dbReference type="EMBL" id="JACNYK010000002">
    <property type="protein sequence ID" value="MBD1425384.1"/>
    <property type="molecule type" value="Genomic_DNA"/>
</dbReference>
<protein>
    <submittedName>
        <fullName evidence="1">GIY-YIG nuclease family protein</fullName>
    </submittedName>
</protein>
<gene>
    <name evidence="1" type="ORF">H8B17_07320</name>
</gene>
<dbReference type="Gene3D" id="3.40.1440.10">
    <property type="entry name" value="GIY-YIG endonuclease"/>
    <property type="match status" value="1"/>
</dbReference>
<evidence type="ECO:0000313" key="2">
    <source>
        <dbReference type="Proteomes" id="UP000606494"/>
    </source>
</evidence>
<evidence type="ECO:0000313" key="1">
    <source>
        <dbReference type="EMBL" id="MBD1425384.1"/>
    </source>
</evidence>
<keyword evidence="2" id="KW-1185">Reference proteome</keyword>
<dbReference type="Proteomes" id="UP000606494">
    <property type="component" value="Unassembled WGS sequence"/>
</dbReference>
<name>A0ABR7Y265_9SPHI</name>
<comment type="caution">
    <text evidence="1">The sequence shown here is derived from an EMBL/GenBank/DDBJ whole genome shotgun (WGS) entry which is preliminary data.</text>
</comment>
<reference evidence="1 2" key="1">
    <citation type="submission" date="2020-08" db="EMBL/GenBank/DDBJ databases">
        <title>Sphingobacterium sp. DN00404 isolated from aquaculture water.</title>
        <authorList>
            <person name="Zhang M."/>
        </authorList>
    </citation>
    <scope>NUCLEOTIDE SEQUENCE [LARGE SCALE GENOMIC DNA]</scope>
    <source>
        <strain evidence="1 2">KCTC 32294</strain>
    </source>
</reference>
<accession>A0ABR7Y265</accession>
<proteinExistence type="predicted"/>
<dbReference type="RefSeq" id="WP_190308553.1">
    <property type="nucleotide sequence ID" value="NZ_JACNYK010000002.1"/>
</dbReference>
<dbReference type="InterPro" id="IPR035901">
    <property type="entry name" value="GIY-YIG_endonuc_sf"/>
</dbReference>
<organism evidence="1 2">
    <name type="scientific">Sphingobacterium arenae</name>
    <dbReference type="NCBI Taxonomy" id="1280598"/>
    <lineage>
        <taxon>Bacteria</taxon>
        <taxon>Pseudomonadati</taxon>
        <taxon>Bacteroidota</taxon>
        <taxon>Sphingobacteriia</taxon>
        <taxon>Sphingobacteriales</taxon>
        <taxon>Sphingobacteriaceae</taxon>
        <taxon>Sphingobacterium</taxon>
    </lineage>
</organism>
<sequence length="108" mass="12545">MKAHIVYIITNSNRACLEVGCCTDITTCLQEFRSAASGFLSQGSPLNNIVYMEAFRDEEKAMAYQHTLRQYTRMQREKLIRLKNPNWLNLCYRSLSTLATRLPTRHEV</sequence>